<gene>
    <name evidence="6" type="ORF">TsocGM_09080</name>
</gene>
<dbReference type="GO" id="GO:0030983">
    <property type="term" value="F:mismatched DNA binding"/>
    <property type="evidence" value="ECO:0007669"/>
    <property type="project" value="InterPro"/>
</dbReference>
<dbReference type="PANTHER" id="PTHR11361:SF99">
    <property type="entry name" value="DNA MISMATCH REPAIR PROTEIN"/>
    <property type="match status" value="1"/>
</dbReference>
<feature type="domain" description="DNA mismatch repair proteins mutS family" evidence="5">
    <location>
        <begin position="392"/>
        <end position="568"/>
    </location>
</feature>
<dbReference type="InterPro" id="IPR045076">
    <property type="entry name" value="MutS"/>
</dbReference>
<dbReference type="SUPFAM" id="SSF52540">
    <property type="entry name" value="P-loop containing nucleoside triphosphate hydrolases"/>
    <property type="match status" value="1"/>
</dbReference>
<dbReference type="GO" id="GO:0006298">
    <property type="term" value="P:mismatch repair"/>
    <property type="evidence" value="ECO:0007669"/>
    <property type="project" value="InterPro"/>
</dbReference>
<keyword evidence="2" id="KW-0067">ATP-binding</keyword>
<dbReference type="GO" id="GO:0140664">
    <property type="term" value="F:ATP-dependent DNA damage sensor activity"/>
    <property type="evidence" value="ECO:0007669"/>
    <property type="project" value="InterPro"/>
</dbReference>
<dbReference type="PANTHER" id="PTHR11361">
    <property type="entry name" value="DNA MISMATCH REPAIR PROTEIN MUTS FAMILY MEMBER"/>
    <property type="match status" value="1"/>
</dbReference>
<dbReference type="InterPro" id="IPR036187">
    <property type="entry name" value="DNA_mismatch_repair_MutS_sf"/>
</dbReference>
<reference evidence="6 7" key="2">
    <citation type="submission" date="2019-01" db="EMBL/GenBank/DDBJ databases">
        <title>Tautonia sociabilis, a novel thermotolerant planctomycete of Isosphaeraceae family, isolated from a 4000 m deep subterranean habitat.</title>
        <authorList>
            <person name="Kovaleva O.L."/>
            <person name="Elcheninov A.G."/>
            <person name="Van Heerden E."/>
            <person name="Toshchakov S.V."/>
            <person name="Novikov A."/>
            <person name="Bonch-Osmolovskaya E.A."/>
            <person name="Kublanov I.V."/>
        </authorList>
    </citation>
    <scope>NUCLEOTIDE SEQUENCE [LARGE SCALE GENOMIC DNA]</scope>
    <source>
        <strain evidence="6 7">GM2012</strain>
    </source>
</reference>
<keyword evidence="4" id="KW-0812">Transmembrane</keyword>
<evidence type="ECO:0000259" key="5">
    <source>
        <dbReference type="SMART" id="SM00534"/>
    </source>
</evidence>
<evidence type="ECO:0000256" key="4">
    <source>
        <dbReference type="SAM" id="Phobius"/>
    </source>
</evidence>
<dbReference type="InterPro" id="IPR027417">
    <property type="entry name" value="P-loop_NTPase"/>
</dbReference>
<keyword evidence="4" id="KW-0472">Membrane</keyword>
<proteinExistence type="predicted"/>
<feature type="transmembrane region" description="Helical" evidence="4">
    <location>
        <begin position="29"/>
        <end position="47"/>
    </location>
</feature>
<dbReference type="SUPFAM" id="SSF48334">
    <property type="entry name" value="DNA repair protein MutS, domain III"/>
    <property type="match status" value="1"/>
</dbReference>
<dbReference type="Pfam" id="PF00488">
    <property type="entry name" value="MutS_V"/>
    <property type="match status" value="1"/>
</dbReference>
<keyword evidence="4" id="KW-1133">Transmembrane helix</keyword>
<feature type="transmembrane region" description="Helical" evidence="4">
    <location>
        <begin position="206"/>
        <end position="222"/>
    </location>
</feature>
<keyword evidence="3" id="KW-0238">DNA-binding</keyword>
<name>A0A432MLW8_9BACT</name>
<comment type="caution">
    <text evidence="6">The sequence shown here is derived from an EMBL/GenBank/DDBJ whole genome shotgun (WGS) entry which is preliminary data.</text>
</comment>
<evidence type="ECO:0000256" key="3">
    <source>
        <dbReference type="ARBA" id="ARBA00023125"/>
    </source>
</evidence>
<evidence type="ECO:0000313" key="6">
    <source>
        <dbReference type="EMBL" id="RUL88126.1"/>
    </source>
</evidence>
<dbReference type="AlphaFoldDB" id="A0A432MLW8"/>
<evidence type="ECO:0000256" key="1">
    <source>
        <dbReference type="ARBA" id="ARBA00022741"/>
    </source>
</evidence>
<dbReference type="Proteomes" id="UP000280296">
    <property type="component" value="Unassembled WGS sequence"/>
</dbReference>
<dbReference type="Gene3D" id="1.10.1420.10">
    <property type="match status" value="1"/>
</dbReference>
<evidence type="ECO:0000313" key="7">
    <source>
        <dbReference type="Proteomes" id="UP000280296"/>
    </source>
</evidence>
<dbReference type="Gene3D" id="3.40.50.300">
    <property type="entry name" value="P-loop containing nucleotide triphosphate hydrolases"/>
    <property type="match status" value="1"/>
</dbReference>
<dbReference type="SMART" id="SM00534">
    <property type="entry name" value="MUTSac"/>
    <property type="match status" value="1"/>
</dbReference>
<dbReference type="InterPro" id="IPR000432">
    <property type="entry name" value="DNA_mismatch_repair_MutS_C"/>
</dbReference>
<reference evidence="6 7" key="1">
    <citation type="submission" date="2018-12" db="EMBL/GenBank/DDBJ databases">
        <authorList>
            <person name="Toschakov S.V."/>
        </authorList>
    </citation>
    <scope>NUCLEOTIDE SEQUENCE [LARGE SCALE GENOMIC DNA]</scope>
    <source>
        <strain evidence="6 7">GM2012</strain>
    </source>
</reference>
<evidence type="ECO:0000256" key="2">
    <source>
        <dbReference type="ARBA" id="ARBA00022840"/>
    </source>
</evidence>
<protein>
    <submittedName>
        <fullName evidence="6">DNA mismatch repair protein MutS</fullName>
    </submittedName>
</protein>
<keyword evidence="1" id="KW-0547">Nucleotide-binding</keyword>
<keyword evidence="7" id="KW-1185">Reference proteome</keyword>
<dbReference type="GO" id="GO:0005524">
    <property type="term" value="F:ATP binding"/>
    <property type="evidence" value="ECO:0007669"/>
    <property type="project" value="UniProtKB-KW"/>
</dbReference>
<organism evidence="6 7">
    <name type="scientific">Tautonia sociabilis</name>
    <dbReference type="NCBI Taxonomy" id="2080755"/>
    <lineage>
        <taxon>Bacteria</taxon>
        <taxon>Pseudomonadati</taxon>
        <taxon>Planctomycetota</taxon>
        <taxon>Planctomycetia</taxon>
        <taxon>Isosphaerales</taxon>
        <taxon>Isosphaeraceae</taxon>
        <taxon>Tautonia</taxon>
    </lineage>
</organism>
<dbReference type="GO" id="GO:0005829">
    <property type="term" value="C:cytosol"/>
    <property type="evidence" value="ECO:0007669"/>
    <property type="project" value="TreeGrafter"/>
</dbReference>
<sequence>MADARLGVSAIALVLAVVALGPGWVSAWWLLAPAAAFVGLVIAYDAIGRRRRRVERRVAFYEAGLDRLGDRWPGRGDSGERFLTPDHPFDADLDLFGTGSLFERLCTARTGAGKATLAHWLLRPADPAEIRARQEAIAELKDRLDLREDIALLGDDVERGLHPAALIAWGEQPPGFRWAGWPLVVGGLATLNLAALASWIGGLGGLPLFGSIVATLILGRLVRLDLGRTIGAIDERADELRLLSSLLERIEQEPFSAPRLRTIRATSGVDGEPPSREIARLARLATLLEFRRNQLFAPIAFLTLWTTHLALAIERWRARSGRSIERWLDAVGQFEALCALASYAFECPNDPFPEILPEEEGPIVQARSLGHPLIPSDRVVRNDLALGGPDGPRVLLVSGSNMSGKSTLMRSLGVNVVLALAGAPVRAASMRLSPLQLGATLRVQDSLQAGRSRFYAEITRLRTLVDLASSPPPLLFLLDEILHGTNSHDRRSGAEGVIKGLLDRGAIGLVTTHDLALAEIVASLGHPAENVHFEDHLENGEIRFDYVMRPGVVRKSNALALMRAVGLEV</sequence>
<accession>A0A432MLW8</accession>
<dbReference type="Pfam" id="PF05192">
    <property type="entry name" value="MutS_III"/>
    <property type="match status" value="1"/>
</dbReference>
<dbReference type="EMBL" id="RYZH01000014">
    <property type="protein sequence ID" value="RUL88126.1"/>
    <property type="molecule type" value="Genomic_DNA"/>
</dbReference>
<dbReference type="OrthoDB" id="9802448at2"/>
<dbReference type="InterPro" id="IPR007696">
    <property type="entry name" value="DNA_mismatch_repair_MutS_core"/>
</dbReference>